<dbReference type="InterPro" id="IPR038718">
    <property type="entry name" value="SNF2-like_sf"/>
</dbReference>
<comment type="function">
    <text evidence="15">ATPase component of the INO80 complex which remodels chromatin by shifting nucleosomes and is involved in DNA repair.</text>
</comment>
<keyword evidence="10" id="KW-0010">Activator</keyword>
<comment type="caution">
    <text evidence="20">The sequence shown here is derived from an EMBL/GenBank/DDBJ whole genome shotgun (WGS) entry which is preliminary data.</text>
</comment>
<evidence type="ECO:0000259" key="19">
    <source>
        <dbReference type="PROSITE" id="PS51413"/>
    </source>
</evidence>
<evidence type="ECO:0000259" key="18">
    <source>
        <dbReference type="PROSITE" id="PS51192"/>
    </source>
</evidence>
<comment type="domain">
    <text evidence="15">The DBINO region is involved in binding to DNA.</text>
</comment>
<evidence type="ECO:0000256" key="3">
    <source>
        <dbReference type="ARBA" id="ARBA00019805"/>
    </source>
</evidence>
<keyword evidence="4" id="KW-0547">Nucleotide-binding</keyword>
<evidence type="ECO:0000256" key="2">
    <source>
        <dbReference type="ARBA" id="ARBA00007025"/>
    </source>
</evidence>
<evidence type="ECO:0000256" key="9">
    <source>
        <dbReference type="ARBA" id="ARBA00023125"/>
    </source>
</evidence>
<keyword evidence="12 15" id="KW-0234">DNA repair</keyword>
<keyword evidence="16" id="KW-0175">Coiled coil</keyword>
<feature type="compositionally biased region" description="Basic residues" evidence="17">
    <location>
        <begin position="56"/>
        <end position="67"/>
    </location>
</feature>
<dbReference type="FunFam" id="3.40.50.10810:FF:000022">
    <property type="entry name" value="Blast:Putative DNA helicase Ino80"/>
    <property type="match status" value="1"/>
</dbReference>
<evidence type="ECO:0000256" key="6">
    <source>
        <dbReference type="ARBA" id="ARBA00022801"/>
    </source>
</evidence>
<feature type="compositionally biased region" description="Low complexity" evidence="17">
    <location>
        <begin position="93"/>
        <end position="105"/>
    </location>
</feature>
<dbReference type="SMART" id="SM00487">
    <property type="entry name" value="DEXDc"/>
    <property type="match status" value="1"/>
</dbReference>
<evidence type="ECO:0000256" key="15">
    <source>
        <dbReference type="RuleBase" id="RU368001"/>
    </source>
</evidence>
<dbReference type="InterPro" id="IPR027417">
    <property type="entry name" value="P-loop_NTPase"/>
</dbReference>
<dbReference type="GO" id="GO:0031011">
    <property type="term" value="C:Ino80 complex"/>
    <property type="evidence" value="ECO:0007669"/>
    <property type="project" value="UniProtKB-UniRule"/>
</dbReference>
<feature type="region of interest" description="Disordered" evidence="17">
    <location>
        <begin position="56"/>
        <end position="224"/>
    </location>
</feature>
<dbReference type="GO" id="GO:0006338">
    <property type="term" value="P:chromatin remodeling"/>
    <property type="evidence" value="ECO:0007669"/>
    <property type="project" value="UniProtKB-UniRule"/>
</dbReference>
<dbReference type="Gene3D" id="3.40.50.10810">
    <property type="entry name" value="Tandem AAA-ATPase domain"/>
    <property type="match status" value="1"/>
</dbReference>
<comment type="similarity">
    <text evidence="2 15">Belongs to the SNF2/RAD54 helicase family.</text>
</comment>
<dbReference type="InterPro" id="IPR014001">
    <property type="entry name" value="Helicase_ATP-bd"/>
</dbReference>
<dbReference type="SUPFAM" id="SSF52540">
    <property type="entry name" value="P-loop containing nucleoside triphosphate hydrolases"/>
    <property type="match status" value="2"/>
</dbReference>
<dbReference type="EC" id="3.6.4.-" evidence="15"/>
<feature type="domain" description="DBINO" evidence="19">
    <location>
        <begin position="248"/>
        <end position="373"/>
    </location>
</feature>
<comment type="catalytic activity">
    <reaction evidence="14 15">
        <text>ATP + H2O = ADP + phosphate + H(+)</text>
        <dbReference type="Rhea" id="RHEA:13065"/>
        <dbReference type="ChEBI" id="CHEBI:15377"/>
        <dbReference type="ChEBI" id="CHEBI:15378"/>
        <dbReference type="ChEBI" id="CHEBI:30616"/>
        <dbReference type="ChEBI" id="CHEBI:43474"/>
        <dbReference type="ChEBI" id="CHEBI:456216"/>
    </reaction>
</comment>
<feature type="compositionally biased region" description="Basic and acidic residues" evidence="17">
    <location>
        <begin position="170"/>
        <end position="192"/>
    </location>
</feature>
<evidence type="ECO:0000313" key="21">
    <source>
        <dbReference type="Proteomes" id="UP000536275"/>
    </source>
</evidence>
<evidence type="ECO:0000256" key="13">
    <source>
        <dbReference type="ARBA" id="ARBA00023242"/>
    </source>
</evidence>
<keyword evidence="9 15" id="KW-0238">DNA-binding</keyword>
<dbReference type="InterPro" id="IPR000330">
    <property type="entry name" value="SNF2_N"/>
</dbReference>
<evidence type="ECO:0000256" key="8">
    <source>
        <dbReference type="ARBA" id="ARBA00023015"/>
    </source>
</evidence>
<dbReference type="GO" id="GO:0005524">
    <property type="term" value="F:ATP binding"/>
    <property type="evidence" value="ECO:0007669"/>
    <property type="project" value="UniProtKB-UniRule"/>
</dbReference>
<dbReference type="GO" id="GO:0003677">
    <property type="term" value="F:DNA binding"/>
    <property type="evidence" value="ECO:0007669"/>
    <property type="project" value="UniProtKB-UniRule"/>
</dbReference>
<organism evidence="20 21">
    <name type="scientific">Candida albicans</name>
    <name type="common">Yeast</name>
    <dbReference type="NCBI Taxonomy" id="5476"/>
    <lineage>
        <taxon>Eukaryota</taxon>
        <taxon>Fungi</taxon>
        <taxon>Dikarya</taxon>
        <taxon>Ascomycota</taxon>
        <taxon>Saccharomycotina</taxon>
        <taxon>Pichiomycetes</taxon>
        <taxon>Debaryomycetaceae</taxon>
        <taxon>Candida/Lodderomyces clade</taxon>
        <taxon>Candida</taxon>
    </lineage>
</organism>
<proteinExistence type="inferred from homology"/>
<protein>
    <recommendedName>
        <fullName evidence="3 15">Chromatin-remodeling ATPase INO80</fullName>
        <ecNumber evidence="15">3.6.4.-</ecNumber>
    </recommendedName>
</protein>
<dbReference type="GO" id="GO:0042393">
    <property type="term" value="F:histone binding"/>
    <property type="evidence" value="ECO:0007669"/>
    <property type="project" value="TreeGrafter"/>
</dbReference>
<dbReference type="AlphaFoldDB" id="A0A8H6BWY6"/>
<comment type="subcellular location">
    <subcellularLocation>
        <location evidence="1 15">Nucleus</location>
    </subcellularLocation>
</comment>
<evidence type="ECO:0000256" key="7">
    <source>
        <dbReference type="ARBA" id="ARBA00022840"/>
    </source>
</evidence>
<keyword evidence="11" id="KW-0804">Transcription</keyword>
<dbReference type="GO" id="GO:0016887">
    <property type="term" value="F:ATP hydrolysis activity"/>
    <property type="evidence" value="ECO:0007669"/>
    <property type="project" value="TreeGrafter"/>
</dbReference>
<evidence type="ECO:0000256" key="5">
    <source>
        <dbReference type="ARBA" id="ARBA00022763"/>
    </source>
</evidence>
<evidence type="ECO:0000256" key="14">
    <source>
        <dbReference type="ARBA" id="ARBA00049360"/>
    </source>
</evidence>
<dbReference type="InterPro" id="IPR020838">
    <property type="entry name" value="DBINO"/>
</dbReference>
<evidence type="ECO:0000256" key="16">
    <source>
        <dbReference type="SAM" id="Coils"/>
    </source>
</evidence>
<evidence type="ECO:0000256" key="1">
    <source>
        <dbReference type="ARBA" id="ARBA00004123"/>
    </source>
</evidence>
<evidence type="ECO:0000256" key="17">
    <source>
        <dbReference type="SAM" id="MobiDB-lite"/>
    </source>
</evidence>
<evidence type="ECO:0000256" key="4">
    <source>
        <dbReference type="ARBA" id="ARBA00022741"/>
    </source>
</evidence>
<keyword evidence="13" id="KW-0539">Nucleus</keyword>
<keyword evidence="6 15" id="KW-0378">Hydrolase</keyword>
<dbReference type="PROSITE" id="PS51413">
    <property type="entry name" value="DBINO"/>
    <property type="match status" value="1"/>
</dbReference>
<feature type="compositionally biased region" description="Acidic residues" evidence="17">
    <location>
        <begin position="200"/>
        <end position="211"/>
    </location>
</feature>
<dbReference type="EMBL" id="JABWAD010000055">
    <property type="protein sequence ID" value="KAF6066903.1"/>
    <property type="molecule type" value="Genomic_DNA"/>
</dbReference>
<keyword evidence="5 15" id="KW-0227">DNA damage</keyword>
<evidence type="ECO:0000256" key="12">
    <source>
        <dbReference type="ARBA" id="ARBA00023204"/>
    </source>
</evidence>
<comment type="subunit">
    <text evidence="15">Component of the INO80 chromatin-remodeling complex.</text>
</comment>
<name>A0A8H6BWY6_CANAX</name>
<dbReference type="Pfam" id="PF00176">
    <property type="entry name" value="SNF2-rel_dom"/>
    <property type="match status" value="1"/>
</dbReference>
<dbReference type="Proteomes" id="UP000536275">
    <property type="component" value="Unassembled WGS sequence"/>
</dbReference>
<gene>
    <name evidence="20" type="ORF">FOB64_004354</name>
</gene>
<dbReference type="InterPro" id="IPR050520">
    <property type="entry name" value="INO80/SWR1_helicase"/>
</dbReference>
<dbReference type="GO" id="GO:0006281">
    <property type="term" value="P:DNA repair"/>
    <property type="evidence" value="ECO:0007669"/>
    <property type="project" value="UniProtKB-UniRule"/>
</dbReference>
<accession>A0A8H6BWY6</accession>
<evidence type="ECO:0000256" key="10">
    <source>
        <dbReference type="ARBA" id="ARBA00023159"/>
    </source>
</evidence>
<keyword evidence="8" id="KW-0805">Transcription regulation</keyword>
<keyword evidence="7 15" id="KW-0067">ATP-binding</keyword>
<dbReference type="PROSITE" id="PS51192">
    <property type="entry name" value="HELICASE_ATP_BIND_1"/>
    <property type="match status" value="1"/>
</dbReference>
<feature type="coiled-coil region" evidence="16">
    <location>
        <begin position="327"/>
        <end position="359"/>
    </location>
</feature>
<evidence type="ECO:0000313" key="20">
    <source>
        <dbReference type="EMBL" id="KAF6066903.1"/>
    </source>
</evidence>
<dbReference type="PANTHER" id="PTHR45685">
    <property type="entry name" value="HELICASE SRCAP-RELATED"/>
    <property type="match status" value="1"/>
</dbReference>
<dbReference type="Pfam" id="PF13892">
    <property type="entry name" value="DBINO"/>
    <property type="match status" value="1"/>
</dbReference>
<reference evidence="20 21" key="1">
    <citation type="submission" date="2020-03" db="EMBL/GenBank/DDBJ databases">
        <title>FDA dAtabase for Regulatory Grade micrObial Sequences (FDA-ARGOS): Supporting development and validation of Infectious Disease Dx tests.</title>
        <authorList>
            <person name="Campos J."/>
            <person name="Goldberg B."/>
            <person name="Tallon L."/>
            <person name="Sadzewicz L."/>
            <person name="Vavikolanu K."/>
            <person name="Mehta A."/>
            <person name="Aluvathingal J."/>
            <person name="Nadendla S."/>
            <person name="Nandy P."/>
            <person name="Geyer C."/>
            <person name="Yan Y."/>
            <person name="Sichtig H."/>
        </authorList>
    </citation>
    <scope>NUCLEOTIDE SEQUENCE [LARGE SCALE GENOMIC DNA]</scope>
    <source>
        <strain evidence="20 21">FDAARGOS_656</strain>
    </source>
</reference>
<feature type="domain" description="Helicase ATP-binding" evidence="18">
    <location>
        <begin position="448"/>
        <end position="620"/>
    </location>
</feature>
<sequence length="812" mass="93900">MGHHLKLMKFDEVKLNNYLINTGQFASNYIDRVVAEDISSRNNKIKFKWGSTRKIHKVEHKSRRRKPAATTSTTDDSNKAVAAAANGTKDHSATAGTTASANGSDTPDRRHQRQSSKPSTPILIKPKTEPGKGSPEIQPRRSSRPKVKRKAFEDELETADKQSSTQQVKKSQESTGRDHKRVKIENKQEEQQQHQQQQQADEEDEAEAEAEAEQKPKSGALSEAAAAGMTAKEFKAFMRQYDNTYIAIWKDLSRKDGPKGSRSMQQATQGRLINLRKTALLAAREAKRWQLKNTKNQKDLTTKARRAMREMFNFWKRNERLERDLKKKHEKELLDKAKKEEEEREAKRQSRKLNFLITQTELYSHFIEHLDKYADVDGSATHDINAVDFDNDDEEALRRMAAQNAQNALIEVQNKAKQFDNRDITIPQPNMLKCTLKEYQLKGLNWLANLYEQGINGILADEMGLGKTVQSISVLAYLAETYNMWGPFLVVTPASTLHNWQQEITKFVPEFKVLPYWGNAKDRKILRKFWDRKSLRYDKDSPFHVLVTSYQLIVADIAYFQKMKWQYMILDEAQAIKSSSSSRWKSLLNLTCRNRLLLTGTPIQNSMQELWALLHFIMPSIFDSHDEFSDWFAKDIESHAQSNTSLDEQQLRRLHMILKPFMLRRIKKNVQSELGDKVEIDVYCDLTTRQKKLYQQLRSQISMSDTDLLELESNSTSSDSSLANLVMQFRKVCNHPDLFERADVNSPFSFGKFAETGSFLRETNELDVNYSTENIVQYDLPRLIYDELLTPNYNKSTRDSIYSKFSIYNPKI</sequence>
<dbReference type="PANTHER" id="PTHR45685:SF2">
    <property type="entry name" value="CHROMATIN-REMODELING ATPASE INO80"/>
    <property type="match status" value="1"/>
</dbReference>
<evidence type="ECO:0000256" key="11">
    <source>
        <dbReference type="ARBA" id="ARBA00023163"/>
    </source>
</evidence>